<comment type="caution">
    <text evidence="1">The sequence shown here is derived from an EMBL/GenBank/DDBJ whole genome shotgun (WGS) entry which is preliminary data.</text>
</comment>
<organism evidence="1 2">
    <name type="scientific">Saccharospirillum mangrovi</name>
    <dbReference type="NCBI Taxonomy" id="2161747"/>
    <lineage>
        <taxon>Bacteria</taxon>
        <taxon>Pseudomonadati</taxon>
        <taxon>Pseudomonadota</taxon>
        <taxon>Gammaproteobacteria</taxon>
        <taxon>Oceanospirillales</taxon>
        <taxon>Saccharospirillaceae</taxon>
        <taxon>Saccharospirillum</taxon>
    </lineage>
</organism>
<reference evidence="2" key="1">
    <citation type="journal article" date="2019" name="Int. J. Syst. Evol. Microbiol.">
        <title>The Global Catalogue of Microorganisms (GCM) 10K type strain sequencing project: providing services to taxonomists for standard genome sequencing and annotation.</title>
        <authorList>
            <consortium name="The Broad Institute Genomics Platform"/>
            <consortium name="The Broad Institute Genome Sequencing Center for Infectious Disease"/>
            <person name="Wu L."/>
            <person name="Ma J."/>
        </authorList>
    </citation>
    <scope>NUCLEOTIDE SEQUENCE [LARGE SCALE GENOMIC DNA]</scope>
    <source>
        <strain evidence="2">IBRC 10765</strain>
    </source>
</reference>
<protein>
    <submittedName>
        <fullName evidence="1">YecA family protein</fullName>
    </submittedName>
</protein>
<dbReference type="EMBL" id="JBHRYR010000003">
    <property type="protein sequence ID" value="MFC3852682.1"/>
    <property type="molecule type" value="Genomic_DNA"/>
</dbReference>
<accession>A0ABV7ZZV0</accession>
<gene>
    <name evidence="1" type="ORF">ACFOOG_07545</name>
</gene>
<proteinExistence type="predicted"/>
<dbReference type="RefSeq" id="WP_380695123.1">
    <property type="nucleotide sequence ID" value="NZ_JBHRYR010000003.1"/>
</dbReference>
<dbReference type="Proteomes" id="UP001595617">
    <property type="component" value="Unassembled WGS sequence"/>
</dbReference>
<name>A0ABV7ZZV0_9GAMM</name>
<evidence type="ECO:0000313" key="1">
    <source>
        <dbReference type="EMBL" id="MFC3852682.1"/>
    </source>
</evidence>
<dbReference type="InterPro" id="IPR011978">
    <property type="entry name" value="YgfB-like"/>
</dbReference>
<dbReference type="SUPFAM" id="SSF101327">
    <property type="entry name" value="YgfB-like"/>
    <property type="match status" value="1"/>
</dbReference>
<evidence type="ECO:0000313" key="2">
    <source>
        <dbReference type="Proteomes" id="UP001595617"/>
    </source>
</evidence>
<dbReference type="Pfam" id="PF03695">
    <property type="entry name" value="UPF0149"/>
    <property type="match status" value="1"/>
</dbReference>
<keyword evidence="2" id="KW-1185">Reference proteome</keyword>
<dbReference type="NCBIfam" id="TIGR02292">
    <property type="entry name" value="ygfB_yecA"/>
    <property type="match status" value="1"/>
</dbReference>
<dbReference type="InterPro" id="IPR036255">
    <property type="entry name" value="YgfB-like_sf"/>
</dbReference>
<sequence>MTDLLDAMTDALDDLAGDDTLDGICVHGALTAWAISGGQALPDNFAEHVFGEDLSTVPTEALHALSAQWRAMLNHIHAALYDDTDLELPFDITLDWEDSEQQAWAIGFMEIVFSHEQAFADADEDELAELLLPIQVASGLFTEEKEFADLYEDDDLLISFLNQVPEVLVDLYLLFNSPEK</sequence>